<keyword evidence="1" id="KW-0808">Transferase</keyword>
<protein>
    <recommendedName>
        <fullName evidence="3">N-acetyltransferase domain-containing protein</fullName>
    </recommendedName>
</protein>
<evidence type="ECO:0000256" key="2">
    <source>
        <dbReference type="ARBA" id="ARBA00023315"/>
    </source>
</evidence>
<dbReference type="InterPro" id="IPR000182">
    <property type="entry name" value="GNAT_dom"/>
</dbReference>
<gene>
    <name evidence="4" type="ORF">PV10_06809</name>
</gene>
<dbReference type="PROSITE" id="PS51186">
    <property type="entry name" value="GNAT"/>
    <property type="match status" value="1"/>
</dbReference>
<dbReference type="RefSeq" id="XP_016223936.1">
    <property type="nucleotide sequence ID" value="XM_016371643.1"/>
</dbReference>
<dbReference type="EMBL" id="KN847523">
    <property type="protein sequence ID" value="KIV92362.1"/>
    <property type="molecule type" value="Genomic_DNA"/>
</dbReference>
<keyword evidence="5" id="KW-1185">Reference proteome</keyword>
<dbReference type="OMA" id="QFFFVYF"/>
<dbReference type="GO" id="GO:0016747">
    <property type="term" value="F:acyltransferase activity, transferring groups other than amino-acyl groups"/>
    <property type="evidence" value="ECO:0007669"/>
    <property type="project" value="InterPro"/>
</dbReference>
<keyword evidence="2" id="KW-0012">Acyltransferase</keyword>
<evidence type="ECO:0000313" key="5">
    <source>
        <dbReference type="Proteomes" id="UP000054302"/>
    </source>
</evidence>
<sequence length="219" mass="24144">MNGMMLTQTSALPPPASPPPYLNYNAHISHHSAVQVRPKQHLTNKPTFHIRRASLQDAPVIAQLGASVFATTFGFSIPTSDLDAYLDEAYSVSAIEADISSSTKHVIVACAPVDGHVVGFAQLTEGTTEPCIEDLDLVVELQRLYVHPDYLGMGVGRALTKETESMAKEMGYKVLWLGVWEGNFQAQRIYEAMGFSRAGDHEFQMGRCIQTDWIMCKNL</sequence>
<dbReference type="Proteomes" id="UP000054302">
    <property type="component" value="Unassembled WGS sequence"/>
</dbReference>
<dbReference type="STRING" id="212818.A0A0D1ZCE4"/>
<dbReference type="InterPro" id="IPR016181">
    <property type="entry name" value="Acyl_CoA_acyltransferase"/>
</dbReference>
<dbReference type="Pfam" id="PF00583">
    <property type="entry name" value="Acetyltransf_1"/>
    <property type="match status" value="1"/>
</dbReference>
<proteinExistence type="predicted"/>
<evidence type="ECO:0000256" key="1">
    <source>
        <dbReference type="ARBA" id="ARBA00022679"/>
    </source>
</evidence>
<dbReference type="CDD" id="cd04301">
    <property type="entry name" value="NAT_SF"/>
    <property type="match status" value="1"/>
</dbReference>
<name>A0A0D1ZCE4_EXOME</name>
<dbReference type="HOGENOM" id="CLU_013985_18_0_1"/>
<dbReference type="VEuPathDB" id="FungiDB:PV10_06809"/>
<dbReference type="PANTHER" id="PTHR43877">
    <property type="entry name" value="AMINOALKYLPHOSPHONATE N-ACETYLTRANSFERASE-RELATED-RELATED"/>
    <property type="match status" value="1"/>
</dbReference>
<dbReference type="OrthoDB" id="9975416at2759"/>
<dbReference type="GeneID" id="27324654"/>
<evidence type="ECO:0000259" key="3">
    <source>
        <dbReference type="PROSITE" id="PS51186"/>
    </source>
</evidence>
<accession>A0A0D1ZCE4</accession>
<reference evidence="4 5" key="1">
    <citation type="submission" date="2015-01" db="EMBL/GenBank/DDBJ databases">
        <title>The Genome Sequence of Exophiala mesophila CBS40295.</title>
        <authorList>
            <consortium name="The Broad Institute Genomics Platform"/>
            <person name="Cuomo C."/>
            <person name="de Hoog S."/>
            <person name="Gorbushina A."/>
            <person name="Stielow B."/>
            <person name="Teixiera M."/>
            <person name="Abouelleil A."/>
            <person name="Chapman S.B."/>
            <person name="Priest M."/>
            <person name="Young S.K."/>
            <person name="Wortman J."/>
            <person name="Nusbaum C."/>
            <person name="Birren B."/>
        </authorList>
    </citation>
    <scope>NUCLEOTIDE SEQUENCE [LARGE SCALE GENOMIC DNA]</scope>
    <source>
        <strain evidence="4 5">CBS 40295</strain>
    </source>
</reference>
<feature type="domain" description="N-acetyltransferase" evidence="3">
    <location>
        <begin position="48"/>
        <end position="219"/>
    </location>
</feature>
<dbReference type="AlphaFoldDB" id="A0A0D1ZCE4"/>
<dbReference type="SUPFAM" id="SSF55729">
    <property type="entry name" value="Acyl-CoA N-acyltransferases (Nat)"/>
    <property type="match status" value="1"/>
</dbReference>
<evidence type="ECO:0000313" key="4">
    <source>
        <dbReference type="EMBL" id="KIV92362.1"/>
    </source>
</evidence>
<organism evidence="4 5">
    <name type="scientific">Exophiala mesophila</name>
    <name type="common">Black yeast-like fungus</name>
    <dbReference type="NCBI Taxonomy" id="212818"/>
    <lineage>
        <taxon>Eukaryota</taxon>
        <taxon>Fungi</taxon>
        <taxon>Dikarya</taxon>
        <taxon>Ascomycota</taxon>
        <taxon>Pezizomycotina</taxon>
        <taxon>Eurotiomycetes</taxon>
        <taxon>Chaetothyriomycetidae</taxon>
        <taxon>Chaetothyriales</taxon>
        <taxon>Herpotrichiellaceae</taxon>
        <taxon>Exophiala</taxon>
    </lineage>
</organism>
<dbReference type="InterPro" id="IPR050832">
    <property type="entry name" value="Bact_Acetyltransf"/>
</dbReference>
<dbReference type="Gene3D" id="3.40.630.30">
    <property type="match status" value="1"/>
</dbReference>